<comment type="subunit">
    <text evidence="5">Part of the 50S ribosomal subunit.</text>
</comment>
<comment type="similarity">
    <text evidence="1 5">Belongs to the universal ribosomal protein uL4 family.</text>
</comment>
<dbReference type="InterPro" id="IPR002136">
    <property type="entry name" value="Ribosomal_uL4"/>
</dbReference>
<name>A0A7L6N2H2_9MOLU</name>
<reference evidence="7 8" key="1">
    <citation type="submission" date="2020-04" db="EMBL/GenBank/DDBJ databases">
        <authorList>
            <person name="Zheng R.K."/>
            <person name="Sun C.M."/>
        </authorList>
    </citation>
    <scope>NUCLEOTIDE SEQUENCE [LARGE SCALE GENOMIC DNA]</scope>
    <source>
        <strain evidence="8">zrk29</strain>
    </source>
</reference>
<dbReference type="GO" id="GO:0005840">
    <property type="term" value="C:ribosome"/>
    <property type="evidence" value="ECO:0007669"/>
    <property type="project" value="UniProtKB-KW"/>
</dbReference>
<dbReference type="Gene3D" id="3.40.1370.10">
    <property type="match status" value="1"/>
</dbReference>
<evidence type="ECO:0000256" key="3">
    <source>
        <dbReference type="ARBA" id="ARBA00023274"/>
    </source>
</evidence>
<evidence type="ECO:0000313" key="8">
    <source>
        <dbReference type="Proteomes" id="UP000512167"/>
    </source>
</evidence>
<comment type="function">
    <text evidence="5">Forms part of the polypeptide exit tunnel.</text>
</comment>
<keyword evidence="5" id="KW-0694">RNA-binding</keyword>
<proteinExistence type="inferred from homology"/>
<keyword evidence="5" id="KW-0699">rRNA-binding</keyword>
<evidence type="ECO:0000256" key="6">
    <source>
        <dbReference type="SAM" id="MobiDB-lite"/>
    </source>
</evidence>
<dbReference type="EMBL" id="CP051151">
    <property type="protein sequence ID" value="QLY40363.1"/>
    <property type="molecule type" value="Genomic_DNA"/>
</dbReference>
<evidence type="ECO:0000256" key="5">
    <source>
        <dbReference type="HAMAP-Rule" id="MF_01328"/>
    </source>
</evidence>
<dbReference type="AlphaFoldDB" id="A0A7L6N2H2"/>
<comment type="function">
    <text evidence="5">One of the primary rRNA binding proteins, this protein initially binds near the 5'-end of the 23S rRNA. It is important during the early stages of 50S assembly. It makes multiple contacts with different domains of the 23S rRNA in the assembled 50S subunit and ribosome.</text>
</comment>
<dbReference type="PANTHER" id="PTHR10746:SF6">
    <property type="entry name" value="LARGE RIBOSOMAL SUBUNIT PROTEIN UL4M"/>
    <property type="match status" value="1"/>
</dbReference>
<dbReference type="Pfam" id="PF00573">
    <property type="entry name" value="Ribosomal_L4"/>
    <property type="match status" value="1"/>
</dbReference>
<keyword evidence="8" id="KW-1185">Reference proteome</keyword>
<dbReference type="GO" id="GO:0003735">
    <property type="term" value="F:structural constituent of ribosome"/>
    <property type="evidence" value="ECO:0007669"/>
    <property type="project" value="InterPro"/>
</dbReference>
<evidence type="ECO:0000313" key="7">
    <source>
        <dbReference type="EMBL" id="QLY40363.1"/>
    </source>
</evidence>
<dbReference type="KEGG" id="tbk:HF295_05615"/>
<feature type="region of interest" description="Disordered" evidence="6">
    <location>
        <begin position="45"/>
        <end position="74"/>
    </location>
</feature>
<gene>
    <name evidence="5 7" type="primary">rplD</name>
    <name evidence="7" type="ORF">HF295_05615</name>
</gene>
<dbReference type="InterPro" id="IPR013005">
    <property type="entry name" value="Ribosomal_uL4-like"/>
</dbReference>
<dbReference type="NCBIfam" id="TIGR03953">
    <property type="entry name" value="rplD_bact"/>
    <property type="match status" value="1"/>
</dbReference>
<dbReference type="SUPFAM" id="SSF52166">
    <property type="entry name" value="Ribosomal protein L4"/>
    <property type="match status" value="1"/>
</dbReference>
<keyword evidence="2 5" id="KW-0689">Ribosomal protein</keyword>
<organism evidence="7 8">
    <name type="scientific">Hujiaoplasma nucleasis</name>
    <dbReference type="NCBI Taxonomy" id="2725268"/>
    <lineage>
        <taxon>Bacteria</taxon>
        <taxon>Bacillati</taxon>
        <taxon>Mycoplasmatota</taxon>
        <taxon>Mollicutes</taxon>
        <taxon>Candidatus Izemoplasmatales</taxon>
        <taxon>Hujiaoplasmataceae</taxon>
        <taxon>Hujiaoplasma</taxon>
    </lineage>
</organism>
<dbReference type="GO" id="GO:1990904">
    <property type="term" value="C:ribonucleoprotein complex"/>
    <property type="evidence" value="ECO:0007669"/>
    <property type="project" value="UniProtKB-KW"/>
</dbReference>
<dbReference type="HAMAP" id="MF_01328_B">
    <property type="entry name" value="Ribosomal_uL4_B"/>
    <property type="match status" value="1"/>
</dbReference>
<sequence length="207" mass="23087">MPKLAMLNQLGESVKDVNLNDEVFGVEANNQVIYDVVKQQRAAMRQGTAMTKNRSAVRGGGRKPYRQKGTGHARQGTIRAPQYVGGGVVFGPSPRSYEYKVNKKVRRLAMKIALSEKLRENKIILVDQISLEENKTKEMVKVLENIKAEGKIMVVLGDVLDSVFIASRNIPNVEVDLYNHISVYDVLNSNQVVMTKDALDKIEEALS</sequence>
<dbReference type="PANTHER" id="PTHR10746">
    <property type="entry name" value="50S RIBOSOMAL PROTEIN L4"/>
    <property type="match status" value="1"/>
</dbReference>
<evidence type="ECO:0000256" key="2">
    <source>
        <dbReference type="ARBA" id="ARBA00022980"/>
    </source>
</evidence>
<protein>
    <recommendedName>
        <fullName evidence="4 5">Large ribosomal subunit protein uL4</fullName>
    </recommendedName>
</protein>
<dbReference type="GO" id="GO:0019843">
    <property type="term" value="F:rRNA binding"/>
    <property type="evidence" value="ECO:0007669"/>
    <property type="project" value="UniProtKB-UniRule"/>
</dbReference>
<dbReference type="Proteomes" id="UP000512167">
    <property type="component" value="Chromosome"/>
</dbReference>
<dbReference type="GO" id="GO:0006412">
    <property type="term" value="P:translation"/>
    <property type="evidence" value="ECO:0007669"/>
    <property type="project" value="UniProtKB-UniRule"/>
</dbReference>
<evidence type="ECO:0000256" key="4">
    <source>
        <dbReference type="ARBA" id="ARBA00035244"/>
    </source>
</evidence>
<dbReference type="InterPro" id="IPR023574">
    <property type="entry name" value="Ribosomal_uL4_dom_sf"/>
</dbReference>
<feature type="compositionally biased region" description="Basic residues" evidence="6">
    <location>
        <begin position="60"/>
        <end position="71"/>
    </location>
</feature>
<dbReference type="RefSeq" id="WP_312031196.1">
    <property type="nucleotide sequence ID" value="NZ_CP051151.1"/>
</dbReference>
<keyword evidence="3 5" id="KW-0687">Ribonucleoprotein</keyword>
<evidence type="ECO:0000256" key="1">
    <source>
        <dbReference type="ARBA" id="ARBA00010528"/>
    </source>
</evidence>
<accession>A0A7L6N2H2</accession>